<dbReference type="PROSITE" id="PS50011">
    <property type="entry name" value="PROTEIN_KINASE_DOM"/>
    <property type="match status" value="1"/>
</dbReference>
<evidence type="ECO:0000259" key="1">
    <source>
        <dbReference type="PROSITE" id="PS50011"/>
    </source>
</evidence>
<dbReference type="Proteomes" id="UP000800039">
    <property type="component" value="Unassembled WGS sequence"/>
</dbReference>
<dbReference type="EMBL" id="ML976615">
    <property type="protein sequence ID" value="KAF1848881.1"/>
    <property type="molecule type" value="Genomic_DNA"/>
</dbReference>
<comment type="caution">
    <text evidence="2">The sequence shown here is derived from an EMBL/GenBank/DDBJ whole genome shotgun (WGS) entry which is preliminary data.</text>
</comment>
<dbReference type="GO" id="GO:0004672">
    <property type="term" value="F:protein kinase activity"/>
    <property type="evidence" value="ECO:0007669"/>
    <property type="project" value="InterPro"/>
</dbReference>
<dbReference type="Gene3D" id="1.10.510.10">
    <property type="entry name" value="Transferase(Phosphotransferase) domain 1"/>
    <property type="match status" value="1"/>
</dbReference>
<dbReference type="InterPro" id="IPR000719">
    <property type="entry name" value="Prot_kinase_dom"/>
</dbReference>
<accession>A0A9P4GP73</accession>
<evidence type="ECO:0000313" key="2">
    <source>
        <dbReference type="EMBL" id="KAF1848881.1"/>
    </source>
</evidence>
<protein>
    <recommendedName>
        <fullName evidence="1">Protein kinase domain-containing protein</fullName>
    </recommendedName>
</protein>
<gene>
    <name evidence="2" type="ORF">K460DRAFT_275757</name>
</gene>
<proteinExistence type="predicted"/>
<dbReference type="RefSeq" id="XP_040791444.1">
    <property type="nucleotide sequence ID" value="XM_040928065.1"/>
</dbReference>
<dbReference type="SUPFAM" id="SSF56112">
    <property type="entry name" value="Protein kinase-like (PK-like)"/>
    <property type="match status" value="1"/>
</dbReference>
<reference evidence="2" key="1">
    <citation type="submission" date="2020-01" db="EMBL/GenBank/DDBJ databases">
        <authorList>
            <consortium name="DOE Joint Genome Institute"/>
            <person name="Haridas S."/>
            <person name="Albert R."/>
            <person name="Binder M."/>
            <person name="Bloem J."/>
            <person name="Labutti K."/>
            <person name="Salamov A."/>
            <person name="Andreopoulos B."/>
            <person name="Baker S.E."/>
            <person name="Barry K."/>
            <person name="Bills G."/>
            <person name="Bluhm B.H."/>
            <person name="Cannon C."/>
            <person name="Castanera R."/>
            <person name="Culley D.E."/>
            <person name="Daum C."/>
            <person name="Ezra D."/>
            <person name="Gonzalez J.B."/>
            <person name="Henrissat B."/>
            <person name="Kuo A."/>
            <person name="Liang C."/>
            <person name="Lipzen A."/>
            <person name="Lutzoni F."/>
            <person name="Magnuson J."/>
            <person name="Mondo S."/>
            <person name="Nolan M."/>
            <person name="Ohm R."/>
            <person name="Pangilinan J."/>
            <person name="Park H.-J."/>
            <person name="Ramirez L."/>
            <person name="Alfaro M."/>
            <person name="Sun H."/>
            <person name="Tritt A."/>
            <person name="Yoshinaga Y."/>
            <person name="Zwiers L.-H."/>
            <person name="Turgeon B.G."/>
            <person name="Goodwin S.B."/>
            <person name="Spatafora J.W."/>
            <person name="Crous P.W."/>
            <person name="Grigoriev I.V."/>
        </authorList>
    </citation>
    <scope>NUCLEOTIDE SEQUENCE</scope>
    <source>
        <strain evidence="2">CBS 394.84</strain>
    </source>
</reference>
<keyword evidence="3" id="KW-1185">Reference proteome</keyword>
<name>A0A9P4GP73_9PLEO</name>
<dbReference type="GO" id="GO:0005524">
    <property type="term" value="F:ATP binding"/>
    <property type="evidence" value="ECO:0007669"/>
    <property type="project" value="InterPro"/>
</dbReference>
<dbReference type="AlphaFoldDB" id="A0A9P4GP73"/>
<evidence type="ECO:0000313" key="3">
    <source>
        <dbReference type="Proteomes" id="UP000800039"/>
    </source>
</evidence>
<organism evidence="2 3">
    <name type="scientific">Cucurbitaria berberidis CBS 394.84</name>
    <dbReference type="NCBI Taxonomy" id="1168544"/>
    <lineage>
        <taxon>Eukaryota</taxon>
        <taxon>Fungi</taxon>
        <taxon>Dikarya</taxon>
        <taxon>Ascomycota</taxon>
        <taxon>Pezizomycotina</taxon>
        <taxon>Dothideomycetes</taxon>
        <taxon>Pleosporomycetidae</taxon>
        <taxon>Pleosporales</taxon>
        <taxon>Pleosporineae</taxon>
        <taxon>Cucurbitariaceae</taxon>
        <taxon>Cucurbitaria</taxon>
    </lineage>
</organism>
<feature type="domain" description="Protein kinase" evidence="1">
    <location>
        <begin position="99"/>
        <end position="340"/>
    </location>
</feature>
<dbReference type="InterPro" id="IPR011009">
    <property type="entry name" value="Kinase-like_dom_sf"/>
</dbReference>
<sequence>MSSFSSDQSNGLSSLPVAPTGKPPNPYVVGASFVAMRHQPPAPYGGIYSDDFIPYFDGLPNSDHFEWCKSHPPAQGLTLLEDRQCITITDIIRTGDDCGAQVLLTDTGLVAKIYDPLYYEFHLYNVPRRKLDCVALADSEYSIEAAAYMEVVDPDIQGSVIPKYFGSWTLDITQRVRGAPVTRAVRMILVEYVPGVRMLDLDPDDLTKEERENIMRKVIEADYDLRLAGVQHYDLEPRNIIIDNTSNYAAPNMRVTLIDYGCSLVDRIYWGRPTPRHRYNPCFGWSGASRWSQWGWLPWEDEDRISWVWAMWGDGSGGKYVKVERDPDSPLGRPKRIPVE</sequence>
<dbReference type="OrthoDB" id="4267316at2759"/>
<dbReference type="GeneID" id="63845318"/>